<dbReference type="Pfam" id="PF01607">
    <property type="entry name" value="CBM_14"/>
    <property type="match status" value="1"/>
</dbReference>
<proteinExistence type="predicted"/>
<sequence length="207" mass="23037">MEETVTVTLHKHAGKLFQEEIKYDVEDENDNTTIVDIACSTQSSCTPTSIWLFSEKGGVTQRRFDINFTCIIEYNTQDGTNVECTGSVPGSLIKSFDTILCRPLLNDSKKAEDKQASVRPPVCVGDECTFSCPDEGADIFYMDPLDCTVLHRCADRRLYSGICANSTYFNPSKCTCDHKNNVQGCNEDGKRIEKLKDTRCGDSAINN</sequence>
<dbReference type="SUPFAM" id="SSF57625">
    <property type="entry name" value="Invertebrate chitin-binding proteins"/>
    <property type="match status" value="1"/>
</dbReference>
<dbReference type="InterPro" id="IPR036508">
    <property type="entry name" value="Chitin-bd_dom_sf"/>
</dbReference>
<name>A0ABQ9F2K3_TEGGR</name>
<dbReference type="SMART" id="SM00494">
    <property type="entry name" value="ChtBD2"/>
    <property type="match status" value="1"/>
</dbReference>
<evidence type="ECO:0000313" key="3">
    <source>
        <dbReference type="Proteomes" id="UP001217089"/>
    </source>
</evidence>
<gene>
    <name evidence="2" type="ORF">KUTeg_012636</name>
</gene>
<keyword evidence="3" id="KW-1185">Reference proteome</keyword>
<dbReference type="Gene3D" id="2.170.140.10">
    <property type="entry name" value="Chitin binding domain"/>
    <property type="match status" value="1"/>
</dbReference>
<dbReference type="EMBL" id="JARBDR010000640">
    <property type="protein sequence ID" value="KAJ8310771.1"/>
    <property type="molecule type" value="Genomic_DNA"/>
</dbReference>
<comment type="caution">
    <text evidence="2">The sequence shown here is derived from an EMBL/GenBank/DDBJ whole genome shotgun (WGS) entry which is preliminary data.</text>
</comment>
<organism evidence="2 3">
    <name type="scientific">Tegillarca granosa</name>
    <name type="common">Malaysian cockle</name>
    <name type="synonym">Anadara granosa</name>
    <dbReference type="NCBI Taxonomy" id="220873"/>
    <lineage>
        <taxon>Eukaryota</taxon>
        <taxon>Metazoa</taxon>
        <taxon>Spiralia</taxon>
        <taxon>Lophotrochozoa</taxon>
        <taxon>Mollusca</taxon>
        <taxon>Bivalvia</taxon>
        <taxon>Autobranchia</taxon>
        <taxon>Pteriomorphia</taxon>
        <taxon>Arcoida</taxon>
        <taxon>Arcoidea</taxon>
        <taxon>Arcidae</taxon>
        <taxon>Tegillarca</taxon>
    </lineage>
</organism>
<dbReference type="InterPro" id="IPR002557">
    <property type="entry name" value="Chitin-bd_dom"/>
</dbReference>
<protein>
    <recommendedName>
        <fullName evidence="1">Chitin-binding type-2 domain-containing protein</fullName>
    </recommendedName>
</protein>
<accession>A0ABQ9F2K3</accession>
<dbReference type="Proteomes" id="UP001217089">
    <property type="component" value="Unassembled WGS sequence"/>
</dbReference>
<evidence type="ECO:0000313" key="2">
    <source>
        <dbReference type="EMBL" id="KAJ8310771.1"/>
    </source>
</evidence>
<dbReference type="PROSITE" id="PS50940">
    <property type="entry name" value="CHIT_BIND_II"/>
    <property type="match status" value="1"/>
</dbReference>
<evidence type="ECO:0000259" key="1">
    <source>
        <dbReference type="PROSITE" id="PS50940"/>
    </source>
</evidence>
<feature type="domain" description="Chitin-binding type-2" evidence="1">
    <location>
        <begin position="129"/>
        <end position="187"/>
    </location>
</feature>
<reference evidence="2 3" key="1">
    <citation type="submission" date="2022-12" db="EMBL/GenBank/DDBJ databases">
        <title>Chromosome-level genome of Tegillarca granosa.</title>
        <authorList>
            <person name="Kim J."/>
        </authorList>
    </citation>
    <scope>NUCLEOTIDE SEQUENCE [LARGE SCALE GENOMIC DNA]</scope>
    <source>
        <strain evidence="2">Teg-2019</strain>
        <tissue evidence="2">Adductor muscle</tissue>
    </source>
</reference>